<dbReference type="AlphaFoldDB" id="A0A1M6NTL5"/>
<dbReference type="Gene3D" id="1.20.850.10">
    <property type="entry name" value="Hydroxylamine Oxidoreductase, Chain A, domain 2"/>
    <property type="match status" value="1"/>
</dbReference>
<dbReference type="InterPro" id="IPR036280">
    <property type="entry name" value="Multihaem_cyt_sf"/>
</dbReference>
<evidence type="ECO:0000256" key="2">
    <source>
        <dbReference type="SAM" id="SignalP"/>
    </source>
</evidence>
<sequence>MKKRFTLLFLLVVMFTTAGVAVANDACVDCHSKTSPGMVKDWQVSKHADMGVGCASCHGKAHSSAEDYKKAQLPDEKVCAGCHEEQFTSFSHGKHNFGWTSLNAIPATHFAPDELIEGGRGCGGCHNMGIKTDEQKADQLAKGYRYQNNSCDECHTRHAFSLKEAQNPKACQQCHMGYDHPQWEMWSSSKHGARYFIQKEGGLPEGAAAPTCQTCHLPDGTHENRTAWGFLGVRLPLPEDPQEAADRVTILKALGVLNPETGEPTAILDAVKAVDMARLDQVSWQKERDKMLKTCNQCHSAAYAKEQLDMGDAILGKADRLMAEAINTVAELYKDGIIKKPEGYPFNYPFLLTFMHTNGAAWNEKLDELSFIDQVLVRMYMKHRMRAYQAFFHVNPDYAYWYGWNMMTEDLGEIKALAKTLRSEHKK</sequence>
<evidence type="ECO:0000256" key="1">
    <source>
        <dbReference type="ARBA" id="ARBA00022729"/>
    </source>
</evidence>
<feature type="signal peptide" evidence="2">
    <location>
        <begin position="1"/>
        <end position="23"/>
    </location>
</feature>
<dbReference type="InterPro" id="IPR051829">
    <property type="entry name" value="Multiheme_Cytochr_ET"/>
</dbReference>
<proteinExistence type="predicted"/>
<dbReference type="SUPFAM" id="SSF48695">
    <property type="entry name" value="Multiheme cytochromes"/>
    <property type="match status" value="1"/>
</dbReference>
<gene>
    <name evidence="3" type="ORF">SAMN02745165_03702</name>
</gene>
<keyword evidence="4" id="KW-1185">Reference proteome</keyword>
<dbReference type="OrthoDB" id="9814800at2"/>
<dbReference type="STRING" id="1122189.SAMN02745165_03702"/>
<protein>
    <submittedName>
        <fullName evidence="3">Doubled CXXCH domain-containing protein</fullName>
    </submittedName>
</protein>
<dbReference type="Proteomes" id="UP000184171">
    <property type="component" value="Unassembled WGS sequence"/>
</dbReference>
<evidence type="ECO:0000313" key="3">
    <source>
        <dbReference type="EMBL" id="SHJ98974.1"/>
    </source>
</evidence>
<dbReference type="PANTHER" id="PTHR35038">
    <property type="entry name" value="DISSIMILATORY SULFITE REDUCTASE SIRA"/>
    <property type="match status" value="1"/>
</dbReference>
<keyword evidence="1 2" id="KW-0732">Signal</keyword>
<dbReference type="Gene3D" id="1.10.780.10">
    <property type="entry name" value="Hydroxylamine Oxidoreductase, Chain A, domain 1"/>
    <property type="match status" value="1"/>
</dbReference>
<evidence type="ECO:0000313" key="4">
    <source>
        <dbReference type="Proteomes" id="UP000184171"/>
    </source>
</evidence>
<organism evidence="3 4">
    <name type="scientific">Malonomonas rubra DSM 5091</name>
    <dbReference type="NCBI Taxonomy" id="1122189"/>
    <lineage>
        <taxon>Bacteria</taxon>
        <taxon>Pseudomonadati</taxon>
        <taxon>Thermodesulfobacteriota</taxon>
        <taxon>Desulfuromonadia</taxon>
        <taxon>Desulfuromonadales</taxon>
        <taxon>Geopsychrobacteraceae</taxon>
        <taxon>Malonomonas</taxon>
    </lineage>
</organism>
<dbReference type="RefSeq" id="WP_072910197.1">
    <property type="nucleotide sequence ID" value="NZ_FQZT01000033.1"/>
</dbReference>
<accession>A0A1M6NTL5</accession>
<dbReference type="EMBL" id="FQZT01000033">
    <property type="protein sequence ID" value="SHJ98974.1"/>
    <property type="molecule type" value="Genomic_DNA"/>
</dbReference>
<reference evidence="3 4" key="1">
    <citation type="submission" date="2016-11" db="EMBL/GenBank/DDBJ databases">
        <authorList>
            <person name="Jaros S."/>
            <person name="Januszkiewicz K."/>
            <person name="Wedrychowicz H."/>
        </authorList>
    </citation>
    <scope>NUCLEOTIDE SEQUENCE [LARGE SCALE GENOMIC DNA]</scope>
    <source>
        <strain evidence="3 4">DSM 5091</strain>
    </source>
</reference>
<dbReference type="Pfam" id="PF13447">
    <property type="entry name" value="Multi-haem_cyto"/>
    <property type="match status" value="2"/>
</dbReference>
<feature type="chain" id="PRO_5012839007" evidence="2">
    <location>
        <begin position="24"/>
        <end position="427"/>
    </location>
</feature>
<name>A0A1M6NTL5_MALRU</name>